<evidence type="ECO:0000256" key="6">
    <source>
        <dbReference type="SAM" id="MobiDB-lite"/>
    </source>
</evidence>
<feature type="signal peptide" evidence="7">
    <location>
        <begin position="1"/>
        <end position="20"/>
    </location>
</feature>
<dbReference type="AlphaFoldDB" id="A0A1C0U4K7"/>
<evidence type="ECO:0000256" key="4">
    <source>
        <dbReference type="RuleBase" id="RU004003"/>
    </source>
</evidence>
<feature type="region of interest" description="Disordered" evidence="6">
    <location>
        <begin position="407"/>
        <end position="428"/>
    </location>
</feature>
<evidence type="ECO:0000259" key="8">
    <source>
        <dbReference type="Pfam" id="PF00263"/>
    </source>
</evidence>
<comment type="similarity">
    <text evidence="4">Belongs to the bacterial secretin family.</text>
</comment>
<gene>
    <name evidence="10" type="primary">spiA_2</name>
    <name evidence="10" type="ORF">Ppb6_01921</name>
</gene>
<keyword evidence="2 7" id="KW-0732">Signal</keyword>
<dbReference type="RefSeq" id="WP_065823045.1">
    <property type="nucleotide sequence ID" value="NZ_CAWMQZ010000071.1"/>
</dbReference>
<protein>
    <submittedName>
        <fullName evidence="10">Type III secretion system outer membrane protein SpiA</fullName>
    </submittedName>
</protein>
<dbReference type="InterPro" id="IPR004846">
    <property type="entry name" value="T2SS/T3SS_dom"/>
</dbReference>
<dbReference type="Proteomes" id="UP000093476">
    <property type="component" value="Unassembled WGS sequence"/>
</dbReference>
<dbReference type="Pfam" id="PF00263">
    <property type="entry name" value="Secretin"/>
    <property type="match status" value="1"/>
</dbReference>
<dbReference type="STRING" id="286156.Ppb6_01921"/>
<dbReference type="GO" id="GO:0009279">
    <property type="term" value="C:cell outer membrane"/>
    <property type="evidence" value="ECO:0007669"/>
    <property type="project" value="UniProtKB-SubCell"/>
</dbReference>
<keyword evidence="5" id="KW-0813">Transport</keyword>
<comment type="caution">
    <text evidence="10">The sequence shown here is derived from an EMBL/GenBank/DDBJ whole genome shotgun (WGS) entry which is preliminary data.</text>
</comment>
<proteinExistence type="inferred from homology"/>
<keyword evidence="3" id="KW-0472">Membrane</keyword>
<evidence type="ECO:0000256" key="3">
    <source>
        <dbReference type="ARBA" id="ARBA00023136"/>
    </source>
</evidence>
<name>A0A1C0U4K7_9GAMM</name>
<dbReference type="InterPro" id="IPR050810">
    <property type="entry name" value="Bact_Secretion_Sys_Channel"/>
</dbReference>
<feature type="domain" description="NolW-like" evidence="9">
    <location>
        <begin position="239"/>
        <end position="279"/>
    </location>
</feature>
<dbReference type="PANTHER" id="PTHR30332:SF24">
    <property type="entry name" value="SECRETIN GSPD-RELATED"/>
    <property type="match status" value="1"/>
</dbReference>
<keyword evidence="11" id="KW-1185">Reference proteome</keyword>
<dbReference type="GO" id="GO:0015627">
    <property type="term" value="C:type II protein secretion system complex"/>
    <property type="evidence" value="ECO:0007669"/>
    <property type="project" value="TreeGrafter"/>
</dbReference>
<dbReference type="PATRIC" id="fig|286156.4.peg.2180"/>
<dbReference type="Pfam" id="PF03958">
    <property type="entry name" value="Secretin_N"/>
    <property type="match status" value="1"/>
</dbReference>
<feature type="domain" description="Type II/III secretion system secretin-like" evidence="8">
    <location>
        <begin position="330"/>
        <end position="490"/>
    </location>
</feature>
<dbReference type="InterPro" id="IPR005644">
    <property type="entry name" value="NolW-like"/>
</dbReference>
<evidence type="ECO:0000313" key="10">
    <source>
        <dbReference type="EMBL" id="OCQ52862.1"/>
    </source>
</evidence>
<evidence type="ECO:0000256" key="1">
    <source>
        <dbReference type="ARBA" id="ARBA00004370"/>
    </source>
</evidence>
<accession>A0A1C0U4K7</accession>
<evidence type="ECO:0000313" key="11">
    <source>
        <dbReference type="Proteomes" id="UP000093476"/>
    </source>
</evidence>
<dbReference type="EMBL" id="LOMY01000071">
    <property type="protein sequence ID" value="OCQ52862.1"/>
    <property type="molecule type" value="Genomic_DNA"/>
</dbReference>
<feature type="chain" id="PRO_5008646706" evidence="7">
    <location>
        <begin position="21"/>
        <end position="491"/>
    </location>
</feature>
<evidence type="ECO:0000259" key="9">
    <source>
        <dbReference type="Pfam" id="PF03958"/>
    </source>
</evidence>
<evidence type="ECO:0000256" key="5">
    <source>
        <dbReference type="RuleBase" id="RU004004"/>
    </source>
</evidence>
<dbReference type="PANTHER" id="PTHR30332">
    <property type="entry name" value="PROBABLE GENERAL SECRETION PATHWAY PROTEIN D"/>
    <property type="match status" value="1"/>
</dbReference>
<dbReference type="GO" id="GO:0009306">
    <property type="term" value="P:protein secretion"/>
    <property type="evidence" value="ECO:0007669"/>
    <property type="project" value="InterPro"/>
</dbReference>
<sequence length="491" mass="54431" precursor="true">MKSKVVFFFLLCLIGATANAQVMLKKDEMNLKEALIAIAKDEQLKLVDGLDDKTSRQPLTQVLRGEGTELLAKLSDVYDFDWYIYGGTISVQSGQSYINYTYKPKNISPEVLLTELEYAFQTNSTIKIKLIERGNSLLFSGPRNFINDVLSYSSMTDNNEFLENGNDLEIARIEFNYLSVVDRNINTFGGSVNFPGAGSLISGALSNMGQFKNVADGEMLERAYKVKLNEGDKQKLEQEEKTSKVQVIPGTNALLVRGTPDEITLAKRIASMIDVKGKQLMFSLKVYDVAADRTEHFGADSSMLNGSTGIYDILTLPYSATKDFLNNFQAMYSNGLARSVYSTNLLILENHQGHFGKKDTITVNLVSNKEVESLKIEADNSLYVTGRVLPSGGVQAKLEYIEEHFDDDKSSNQNGVSQPPKISSQSLSSEAFIKPNETIILGGFDNIETLSSESGVPVLSSIPLLGEIFKNTKLTKRKYKRYIAVSFQVID</sequence>
<feature type="compositionally biased region" description="Polar residues" evidence="6">
    <location>
        <begin position="411"/>
        <end position="428"/>
    </location>
</feature>
<organism evidence="10 11">
    <name type="scientific">Photorhabdus australis subsp. thailandensis</name>
    <dbReference type="NCBI Taxonomy" id="2805096"/>
    <lineage>
        <taxon>Bacteria</taxon>
        <taxon>Pseudomonadati</taxon>
        <taxon>Pseudomonadota</taxon>
        <taxon>Gammaproteobacteria</taxon>
        <taxon>Enterobacterales</taxon>
        <taxon>Morganellaceae</taxon>
        <taxon>Photorhabdus</taxon>
    </lineage>
</organism>
<reference evidence="10 11" key="1">
    <citation type="submission" date="2015-12" db="EMBL/GenBank/DDBJ databases">
        <title>Genome comparisons provide insights into the role of secondary metabolites in the pathogenic phase of the Photorhabdus life cycle.</title>
        <authorList>
            <person name="Tobias N.J."/>
            <person name="Mishra B."/>
            <person name="Gupta D.K."/>
            <person name="Thines M."/>
            <person name="Stinear T.P."/>
            <person name="Bode H.B."/>
        </authorList>
    </citation>
    <scope>NUCLEOTIDE SEQUENCE [LARGE SCALE GENOMIC DNA]</scope>
    <source>
        <strain evidence="10 11">PB68.1</strain>
    </source>
</reference>
<comment type="subcellular location">
    <subcellularLocation>
        <location evidence="5">Cell outer membrane</location>
    </subcellularLocation>
    <subcellularLocation>
        <location evidence="1">Membrane</location>
    </subcellularLocation>
</comment>
<evidence type="ECO:0000256" key="7">
    <source>
        <dbReference type="SAM" id="SignalP"/>
    </source>
</evidence>
<evidence type="ECO:0000256" key="2">
    <source>
        <dbReference type="ARBA" id="ARBA00022729"/>
    </source>
</evidence>